<dbReference type="AlphaFoldDB" id="A0A1I7XZE9"/>
<reference evidence="2" key="1">
    <citation type="submission" date="2016-11" db="UniProtKB">
        <authorList>
            <consortium name="WormBaseParasite"/>
        </authorList>
    </citation>
    <scope>IDENTIFICATION</scope>
</reference>
<dbReference type="Proteomes" id="UP000095287">
    <property type="component" value="Unplaced"/>
</dbReference>
<accession>A0A1I7XZE9</accession>
<sequence>MEGGRIIMTSSVYDFNYDNVNLLLEGYRTSDCDCLPRMSGWNIQKTHYLIALHLKLFGSFGTNERAKNTRCYGTYGPMTVTLRKHCREMSRASQI</sequence>
<keyword evidence="1" id="KW-1185">Reference proteome</keyword>
<evidence type="ECO:0000313" key="1">
    <source>
        <dbReference type="Proteomes" id="UP000095287"/>
    </source>
</evidence>
<dbReference type="WBParaSite" id="L893_g11077.t1">
    <property type="protein sequence ID" value="L893_g11077.t1"/>
    <property type="gene ID" value="L893_g11077"/>
</dbReference>
<proteinExistence type="predicted"/>
<organism evidence="1 2">
    <name type="scientific">Steinernema glaseri</name>
    <dbReference type="NCBI Taxonomy" id="37863"/>
    <lineage>
        <taxon>Eukaryota</taxon>
        <taxon>Metazoa</taxon>
        <taxon>Ecdysozoa</taxon>
        <taxon>Nematoda</taxon>
        <taxon>Chromadorea</taxon>
        <taxon>Rhabditida</taxon>
        <taxon>Tylenchina</taxon>
        <taxon>Panagrolaimomorpha</taxon>
        <taxon>Strongyloidoidea</taxon>
        <taxon>Steinernematidae</taxon>
        <taxon>Steinernema</taxon>
    </lineage>
</organism>
<evidence type="ECO:0000313" key="2">
    <source>
        <dbReference type="WBParaSite" id="L893_g11077.t1"/>
    </source>
</evidence>
<protein>
    <submittedName>
        <fullName evidence="2">Uncharacterized protein</fullName>
    </submittedName>
</protein>
<name>A0A1I7XZE9_9BILA</name>